<dbReference type="Gene3D" id="3.40.430.10">
    <property type="entry name" value="Dihydrofolate Reductase, subunit A"/>
    <property type="match status" value="1"/>
</dbReference>
<keyword evidence="5" id="KW-0560">Oxidoreductase</keyword>
<accession>A0A2U7UBX9</accession>
<comment type="pathway">
    <text evidence="1">Cofactor biosynthesis; tetrahydrofolate biosynthesis; 5,6,7,8-tetrahydrofolate from 7,8-dihydrofolate: step 1/1.</text>
</comment>
<organism evidence="8">
    <name type="scientific">Pandoravirus neocaledonia</name>
    <dbReference type="NCBI Taxonomy" id="2107708"/>
    <lineage>
        <taxon>Viruses</taxon>
        <taxon>Pandoravirus</taxon>
    </lineage>
</organism>
<dbReference type="InterPro" id="IPR017925">
    <property type="entry name" value="DHFR_CS"/>
</dbReference>
<protein>
    <recommendedName>
        <fullName evidence="2">dihydrofolate reductase</fullName>
        <ecNumber evidence="2">1.5.1.3</ecNumber>
    </recommendedName>
</protein>
<evidence type="ECO:0000256" key="4">
    <source>
        <dbReference type="ARBA" id="ARBA00022857"/>
    </source>
</evidence>
<dbReference type="GO" id="GO:0006730">
    <property type="term" value="P:one-carbon metabolic process"/>
    <property type="evidence" value="ECO:0007669"/>
    <property type="project" value="UniProtKB-KW"/>
</dbReference>
<dbReference type="GeneID" id="36842181"/>
<comment type="similarity">
    <text evidence="6">Belongs to the dihydrofolate reductase family.</text>
</comment>
<evidence type="ECO:0000259" key="7">
    <source>
        <dbReference type="PROSITE" id="PS51330"/>
    </source>
</evidence>
<dbReference type="Pfam" id="PF00186">
    <property type="entry name" value="DHFR_1"/>
    <property type="match status" value="1"/>
</dbReference>
<dbReference type="GO" id="GO:0046452">
    <property type="term" value="P:dihydrofolate metabolic process"/>
    <property type="evidence" value="ECO:0007669"/>
    <property type="project" value="TreeGrafter"/>
</dbReference>
<evidence type="ECO:0000313" key="8">
    <source>
        <dbReference type="EMBL" id="AVK75946.1"/>
    </source>
</evidence>
<reference evidence="8" key="1">
    <citation type="journal article" date="2018" name="Nat. Commun.">
        <title>Diversity and evolution of the emerging Pandoraviridae family.</title>
        <authorList>
            <person name="Legendre M."/>
            <person name="Fabre E."/>
            <person name="Poirot O."/>
            <person name="Jeudy S."/>
            <person name="Lartigue A."/>
            <person name="Alempic J.M."/>
            <person name="Beucher L."/>
            <person name="Philippe N."/>
            <person name="Bertaux L."/>
            <person name="Christo-Foroux E."/>
            <person name="Labadie K."/>
            <person name="Coute Y."/>
            <person name="Abergel C."/>
            <person name="Claverie J.M."/>
        </authorList>
    </citation>
    <scope>NUCLEOTIDE SEQUENCE [LARGE SCALE GENOMIC DNA]</scope>
    <source>
        <strain evidence="8">Neocaledonia</strain>
    </source>
</reference>
<dbReference type="CDD" id="cd00209">
    <property type="entry name" value="DHFR"/>
    <property type="match status" value="1"/>
</dbReference>
<dbReference type="InterPro" id="IPR001796">
    <property type="entry name" value="DHFR_dom"/>
</dbReference>
<keyword evidence="3" id="KW-0554">One-carbon metabolism</keyword>
<dbReference type="RefSeq" id="YP_009481949.1">
    <property type="nucleotide sequence ID" value="NC_037666.1"/>
</dbReference>
<name>A0A2U7UBX9_9VIRU</name>
<dbReference type="GO" id="GO:0046655">
    <property type="term" value="P:folic acid metabolic process"/>
    <property type="evidence" value="ECO:0007669"/>
    <property type="project" value="TreeGrafter"/>
</dbReference>
<evidence type="ECO:0000256" key="5">
    <source>
        <dbReference type="ARBA" id="ARBA00023002"/>
    </source>
</evidence>
<dbReference type="GO" id="GO:0046654">
    <property type="term" value="P:tetrahydrofolate biosynthetic process"/>
    <property type="evidence" value="ECO:0007669"/>
    <property type="project" value="InterPro"/>
</dbReference>
<dbReference type="GO" id="GO:0004146">
    <property type="term" value="F:dihydrofolate reductase activity"/>
    <property type="evidence" value="ECO:0007669"/>
    <property type="project" value="UniProtKB-EC"/>
</dbReference>
<dbReference type="KEGG" id="vg:36842181"/>
<evidence type="ECO:0000256" key="6">
    <source>
        <dbReference type="RuleBase" id="RU004474"/>
    </source>
</evidence>
<feature type="domain" description="DHFR" evidence="7">
    <location>
        <begin position="36"/>
        <end position="218"/>
    </location>
</feature>
<gene>
    <name evidence="8" type="ORF">pneo_cds_339</name>
</gene>
<dbReference type="PANTHER" id="PTHR48069">
    <property type="entry name" value="DIHYDROFOLATE REDUCTASE"/>
    <property type="match status" value="1"/>
</dbReference>
<evidence type="ECO:0000256" key="2">
    <source>
        <dbReference type="ARBA" id="ARBA00012856"/>
    </source>
</evidence>
<dbReference type="SUPFAM" id="SSF53597">
    <property type="entry name" value="Dihydrofolate reductase-like"/>
    <property type="match status" value="1"/>
</dbReference>
<dbReference type="EMBL" id="MG011690">
    <property type="protein sequence ID" value="AVK75946.1"/>
    <property type="molecule type" value="Genomic_DNA"/>
</dbReference>
<evidence type="ECO:0000256" key="3">
    <source>
        <dbReference type="ARBA" id="ARBA00022563"/>
    </source>
</evidence>
<dbReference type="InterPro" id="IPR024072">
    <property type="entry name" value="DHFR-like_dom_sf"/>
</dbReference>
<evidence type="ECO:0000256" key="1">
    <source>
        <dbReference type="ARBA" id="ARBA00004903"/>
    </source>
</evidence>
<proteinExistence type="inferred from homology"/>
<dbReference type="PRINTS" id="PR00070">
    <property type="entry name" value="DHFR"/>
</dbReference>
<keyword evidence="4" id="KW-0521">NADP</keyword>
<dbReference type="InterPro" id="IPR012259">
    <property type="entry name" value="DHFR"/>
</dbReference>
<dbReference type="PROSITE" id="PS51330">
    <property type="entry name" value="DHFR_2"/>
    <property type="match status" value="1"/>
</dbReference>
<dbReference type="PANTHER" id="PTHR48069:SF3">
    <property type="entry name" value="DIHYDROFOLATE REDUCTASE"/>
    <property type="match status" value="1"/>
</dbReference>
<dbReference type="PROSITE" id="PS00075">
    <property type="entry name" value="DHFR_1"/>
    <property type="match status" value="1"/>
</dbReference>
<dbReference type="GO" id="GO:0050661">
    <property type="term" value="F:NADP binding"/>
    <property type="evidence" value="ECO:0007669"/>
    <property type="project" value="InterPro"/>
</dbReference>
<dbReference type="EC" id="1.5.1.3" evidence="2"/>
<sequence>MTEQNKTVLPLASVTTGPAAAGDPVAKPASSAAAQPFSIVVAMTASRAIGRAGKLPWGRLPKEMADFRNLTRTTADPSKTNALIMGRLTFDSLPRRRPLPGRIKVVLTRRPPGADTYPEGVLVASSLDDALNMVAHAEKVFVIGGAKVYADAVVHPACAGIWLTHISDPDYSDADAFFPPLRKDAGFNAPRAVDKPQQECGVSYQRFYQTRRTAHEDK</sequence>
<dbReference type="Proteomes" id="UP000249287">
    <property type="component" value="Segment"/>
</dbReference>